<organism evidence="2 3">
    <name type="scientific">Oryza meyeriana var. granulata</name>
    <dbReference type="NCBI Taxonomy" id="110450"/>
    <lineage>
        <taxon>Eukaryota</taxon>
        <taxon>Viridiplantae</taxon>
        <taxon>Streptophyta</taxon>
        <taxon>Embryophyta</taxon>
        <taxon>Tracheophyta</taxon>
        <taxon>Spermatophyta</taxon>
        <taxon>Magnoliopsida</taxon>
        <taxon>Liliopsida</taxon>
        <taxon>Poales</taxon>
        <taxon>Poaceae</taxon>
        <taxon>BOP clade</taxon>
        <taxon>Oryzoideae</taxon>
        <taxon>Oryzeae</taxon>
        <taxon>Oryzinae</taxon>
        <taxon>Oryza</taxon>
        <taxon>Oryza meyeriana</taxon>
    </lineage>
</organism>
<accession>A0A6G1BXS3</accession>
<protein>
    <submittedName>
        <fullName evidence="2">Uncharacterized protein</fullName>
    </submittedName>
</protein>
<reference evidence="2 3" key="1">
    <citation type="submission" date="2019-11" db="EMBL/GenBank/DDBJ databases">
        <title>Whole genome sequence of Oryza granulata.</title>
        <authorList>
            <person name="Li W."/>
        </authorList>
    </citation>
    <scope>NUCLEOTIDE SEQUENCE [LARGE SCALE GENOMIC DNA]</scope>
    <source>
        <strain evidence="3">cv. Menghai</strain>
        <tissue evidence="2">Leaf</tissue>
    </source>
</reference>
<dbReference type="Proteomes" id="UP000479710">
    <property type="component" value="Unassembled WGS sequence"/>
</dbReference>
<keyword evidence="1" id="KW-1133">Transmembrane helix</keyword>
<keyword evidence="1" id="KW-0812">Transmembrane</keyword>
<evidence type="ECO:0000313" key="2">
    <source>
        <dbReference type="EMBL" id="KAF0892706.1"/>
    </source>
</evidence>
<dbReference type="AlphaFoldDB" id="A0A6G1BXS3"/>
<name>A0A6G1BXS3_9ORYZ</name>
<evidence type="ECO:0000256" key="1">
    <source>
        <dbReference type="SAM" id="Phobius"/>
    </source>
</evidence>
<evidence type="ECO:0000313" key="3">
    <source>
        <dbReference type="Proteomes" id="UP000479710"/>
    </source>
</evidence>
<sequence>MAKSRPPPLEEVVIVFAAGGLVLYGLARLAALVVRGYSEEKKRAACRREQYVVEARAARVEGLKREIHGKAVSWWSAGKAAGAGP</sequence>
<feature type="transmembrane region" description="Helical" evidence="1">
    <location>
        <begin position="12"/>
        <end position="34"/>
    </location>
</feature>
<comment type="caution">
    <text evidence="2">The sequence shown here is derived from an EMBL/GenBank/DDBJ whole genome shotgun (WGS) entry which is preliminary data.</text>
</comment>
<proteinExistence type="predicted"/>
<keyword evidence="1" id="KW-0472">Membrane</keyword>
<dbReference type="EMBL" id="SPHZ02000011">
    <property type="protein sequence ID" value="KAF0892706.1"/>
    <property type="molecule type" value="Genomic_DNA"/>
</dbReference>
<keyword evidence="3" id="KW-1185">Reference proteome</keyword>
<gene>
    <name evidence="2" type="ORF">E2562_017680</name>
</gene>